<evidence type="ECO:0000259" key="1">
    <source>
        <dbReference type="Pfam" id="PF07238"/>
    </source>
</evidence>
<keyword evidence="3" id="KW-1185">Reference proteome</keyword>
<sequence>MRYNRQDYFRYEFNPQLPAKFRLQLDDEEKKLSNEGECELLDISTGGVKFFTFLDLPLHPKKLTLQLEFMLYQHRFEILGAVVWKQFVQHGFQYGFEFGEEQRVDAQIVEELKKRARLEKHLE</sequence>
<reference evidence="3" key="1">
    <citation type="submission" date="2017-02" db="EMBL/GenBank/DDBJ databases">
        <authorList>
            <person name="Varghese N."/>
            <person name="Submissions S."/>
        </authorList>
    </citation>
    <scope>NUCLEOTIDE SEQUENCE [LARGE SCALE GENOMIC DNA]</scope>
    <source>
        <strain evidence="3">DSM 23966</strain>
    </source>
</reference>
<dbReference type="EMBL" id="FUYJ01000002">
    <property type="protein sequence ID" value="SKA95951.1"/>
    <property type="molecule type" value="Genomic_DNA"/>
</dbReference>
<accession>A0A1T4Y3R2</accession>
<protein>
    <submittedName>
        <fullName evidence="2">PilZ domain-containing protein</fullName>
    </submittedName>
</protein>
<gene>
    <name evidence="2" type="ORF">SAMN04244570_1741</name>
</gene>
<name>A0A1T4Y3R2_9BACL</name>
<evidence type="ECO:0000313" key="3">
    <source>
        <dbReference type="Proteomes" id="UP000190042"/>
    </source>
</evidence>
<evidence type="ECO:0000313" key="2">
    <source>
        <dbReference type="EMBL" id="SKA95951.1"/>
    </source>
</evidence>
<dbReference type="Gene3D" id="2.40.10.220">
    <property type="entry name" value="predicted glycosyltransferase like domains"/>
    <property type="match status" value="1"/>
</dbReference>
<feature type="domain" description="PilZ" evidence="1">
    <location>
        <begin position="5"/>
        <end position="105"/>
    </location>
</feature>
<proteinExistence type="predicted"/>
<dbReference type="Pfam" id="PF07238">
    <property type="entry name" value="PilZ"/>
    <property type="match status" value="1"/>
</dbReference>
<dbReference type="AlphaFoldDB" id="A0A1T4Y3R2"/>
<dbReference type="InterPro" id="IPR009875">
    <property type="entry name" value="PilZ_domain"/>
</dbReference>
<dbReference type="Proteomes" id="UP000190042">
    <property type="component" value="Unassembled WGS sequence"/>
</dbReference>
<dbReference type="SUPFAM" id="SSF141371">
    <property type="entry name" value="PilZ domain-like"/>
    <property type="match status" value="1"/>
</dbReference>
<dbReference type="RefSeq" id="WP_078817316.1">
    <property type="nucleotide sequence ID" value="NZ_FUYJ01000002.1"/>
</dbReference>
<dbReference type="GO" id="GO:0035438">
    <property type="term" value="F:cyclic-di-GMP binding"/>
    <property type="evidence" value="ECO:0007669"/>
    <property type="project" value="InterPro"/>
</dbReference>
<organism evidence="2 3">
    <name type="scientific">Sporosarcina newyorkensis</name>
    <dbReference type="NCBI Taxonomy" id="759851"/>
    <lineage>
        <taxon>Bacteria</taxon>
        <taxon>Bacillati</taxon>
        <taxon>Bacillota</taxon>
        <taxon>Bacilli</taxon>
        <taxon>Bacillales</taxon>
        <taxon>Caryophanaceae</taxon>
        <taxon>Sporosarcina</taxon>
    </lineage>
</organism>